<reference evidence="3" key="1">
    <citation type="journal article" date="2019" name="Int. J. Syst. Evol. Microbiol.">
        <title>The Global Catalogue of Microorganisms (GCM) 10K type strain sequencing project: providing services to taxonomists for standard genome sequencing and annotation.</title>
        <authorList>
            <consortium name="The Broad Institute Genomics Platform"/>
            <consortium name="The Broad Institute Genome Sequencing Center for Infectious Disease"/>
            <person name="Wu L."/>
            <person name="Ma J."/>
        </authorList>
    </citation>
    <scope>NUCLEOTIDE SEQUENCE [LARGE SCALE GENOMIC DNA]</scope>
    <source>
        <strain evidence="3">NBRC 3271</strain>
    </source>
</reference>
<keyword evidence="3" id="KW-1185">Reference proteome</keyword>
<dbReference type="InterPro" id="IPR019302">
    <property type="entry name" value="CAP12/PCTIR_TIR_dom"/>
</dbReference>
<gene>
    <name evidence="2" type="ORF">GCM10010937_11210</name>
</gene>
<organism evidence="2 3">
    <name type="scientific">Gluconobacter japonicus</name>
    <dbReference type="NCBI Taxonomy" id="376620"/>
    <lineage>
        <taxon>Bacteria</taxon>
        <taxon>Pseudomonadati</taxon>
        <taxon>Pseudomonadota</taxon>
        <taxon>Alphaproteobacteria</taxon>
        <taxon>Acetobacterales</taxon>
        <taxon>Acetobacteraceae</taxon>
        <taxon>Gluconobacter</taxon>
    </lineage>
</organism>
<evidence type="ECO:0000313" key="3">
    <source>
        <dbReference type="Proteomes" id="UP001156613"/>
    </source>
</evidence>
<dbReference type="RefSeq" id="WP_062504841.1">
    <property type="nucleotide sequence ID" value="NZ_BEWO01000003.1"/>
</dbReference>
<proteinExistence type="predicted"/>
<evidence type="ECO:0000259" key="1">
    <source>
        <dbReference type="Pfam" id="PF10137"/>
    </source>
</evidence>
<sequence length="281" mass="31802">MYYYVIVEARRTSSEVGRNPVKRYILWDRTNLDEIERQIIVPFFRKERFHIDGKFIDPSTVERMSIKRSENSAKELVGFRREVAKSRGINVLITDESVVLSRDDMEDISAEVLGRIEKSISQGINPSDVVSHKDNKSVFIVHGRDGEARESMARFISKLGLVPVILHEQENLGKTIIEKFEEHSACGFAIVLYTACDRGGLIESEILKHRARQNVVFEHGYLTAKLGRGRVCAVVKGDIEIPNDISGLVYIGMNDGEGWKLGVARELKSAGYSIDMNKIFI</sequence>
<name>A0ABQ5WHZ8_GLUJA</name>
<comment type="caution">
    <text evidence="2">The sequence shown here is derived from an EMBL/GenBank/DDBJ whole genome shotgun (WGS) entry which is preliminary data.</text>
</comment>
<accession>A0ABQ5WHZ8</accession>
<dbReference type="EMBL" id="BSNT01000019">
    <property type="protein sequence ID" value="GLQ59318.1"/>
    <property type="molecule type" value="Genomic_DNA"/>
</dbReference>
<protein>
    <recommendedName>
        <fullName evidence="1">CD-NTase-associated protein 12/Pycsar effector protein TIR domain-containing protein</fullName>
    </recommendedName>
</protein>
<dbReference type="Proteomes" id="UP001156613">
    <property type="component" value="Unassembled WGS sequence"/>
</dbReference>
<feature type="domain" description="CD-NTase-associated protein 12/Pycsar effector protein TIR" evidence="1">
    <location>
        <begin position="138"/>
        <end position="254"/>
    </location>
</feature>
<evidence type="ECO:0000313" key="2">
    <source>
        <dbReference type="EMBL" id="GLQ59318.1"/>
    </source>
</evidence>
<dbReference type="Pfam" id="PF10137">
    <property type="entry name" value="CAP12-PCTIR_TIR"/>
    <property type="match status" value="1"/>
</dbReference>